<proteinExistence type="predicted"/>
<protein>
    <submittedName>
        <fullName evidence="2">Uncharacterized protein</fullName>
    </submittedName>
</protein>
<reference evidence="2" key="1">
    <citation type="submission" date="2023-10" db="EMBL/GenBank/DDBJ databases">
        <authorList>
            <person name="Chen Y."/>
            <person name="Shah S."/>
            <person name="Dougan E. K."/>
            <person name="Thang M."/>
            <person name="Chan C."/>
        </authorList>
    </citation>
    <scope>NUCLEOTIDE SEQUENCE [LARGE SCALE GENOMIC DNA]</scope>
</reference>
<comment type="caution">
    <text evidence="2">The sequence shown here is derived from an EMBL/GenBank/DDBJ whole genome shotgun (WGS) entry which is preliminary data.</text>
</comment>
<feature type="region of interest" description="Disordered" evidence="1">
    <location>
        <begin position="1"/>
        <end position="41"/>
    </location>
</feature>
<sequence>MTNPAPPLPTSLPAAPSRGPANMMRAGTDASMARKSSAETGSYDVVSRVASLAGGSPMSGTQMARVHTVANIVRRLAGSTSKKLKPSQIKKVYRRFQEPAALIYESENA</sequence>
<accession>A0ABN9UE43</accession>
<feature type="compositionally biased region" description="Pro residues" evidence="1">
    <location>
        <begin position="1"/>
        <end position="10"/>
    </location>
</feature>
<keyword evidence="3" id="KW-1185">Reference proteome</keyword>
<organism evidence="2 3">
    <name type="scientific">Prorocentrum cordatum</name>
    <dbReference type="NCBI Taxonomy" id="2364126"/>
    <lineage>
        <taxon>Eukaryota</taxon>
        <taxon>Sar</taxon>
        <taxon>Alveolata</taxon>
        <taxon>Dinophyceae</taxon>
        <taxon>Prorocentrales</taxon>
        <taxon>Prorocentraceae</taxon>
        <taxon>Prorocentrum</taxon>
    </lineage>
</organism>
<gene>
    <name evidence="2" type="ORF">PCOR1329_LOCUS47210</name>
</gene>
<dbReference type="Proteomes" id="UP001189429">
    <property type="component" value="Unassembled WGS sequence"/>
</dbReference>
<evidence type="ECO:0000313" key="2">
    <source>
        <dbReference type="EMBL" id="CAK0856974.1"/>
    </source>
</evidence>
<name>A0ABN9UE43_9DINO</name>
<dbReference type="EMBL" id="CAUYUJ010015686">
    <property type="protein sequence ID" value="CAK0856974.1"/>
    <property type="molecule type" value="Genomic_DNA"/>
</dbReference>
<evidence type="ECO:0000256" key="1">
    <source>
        <dbReference type="SAM" id="MobiDB-lite"/>
    </source>
</evidence>
<evidence type="ECO:0000313" key="3">
    <source>
        <dbReference type="Proteomes" id="UP001189429"/>
    </source>
</evidence>